<evidence type="ECO:0000313" key="2">
    <source>
        <dbReference type="Proteomes" id="UP000585474"/>
    </source>
</evidence>
<reference evidence="1 2" key="1">
    <citation type="submission" date="2019-07" db="EMBL/GenBank/DDBJ databases">
        <title>De Novo Assembly of kiwifruit Actinidia rufa.</title>
        <authorList>
            <person name="Sugita-Konishi S."/>
            <person name="Sato K."/>
            <person name="Mori E."/>
            <person name="Abe Y."/>
            <person name="Kisaki G."/>
            <person name="Hamano K."/>
            <person name="Suezawa K."/>
            <person name="Otani M."/>
            <person name="Fukuda T."/>
            <person name="Manabe T."/>
            <person name="Gomi K."/>
            <person name="Tabuchi M."/>
            <person name="Akimitsu K."/>
            <person name="Kataoka I."/>
        </authorList>
    </citation>
    <scope>NUCLEOTIDE SEQUENCE [LARGE SCALE GENOMIC DNA]</scope>
    <source>
        <strain evidence="2">cv. Fuchu</strain>
    </source>
</reference>
<dbReference type="Proteomes" id="UP000585474">
    <property type="component" value="Unassembled WGS sequence"/>
</dbReference>
<sequence length="84" mass="8958">MAPSFAARLSAPGRGFAMREVKTDPRGRGPSLGSLGLVVSSRQRTLGSEGQHVFDYLKQMQAEDPGFFCAVQGDFENPSGNILG</sequence>
<name>A0A7J0GID1_9ERIC</name>
<dbReference type="EMBL" id="BJWL01000021">
    <property type="protein sequence ID" value="GFZ10570.1"/>
    <property type="molecule type" value="Genomic_DNA"/>
</dbReference>
<proteinExistence type="predicted"/>
<accession>A0A7J0GID1</accession>
<evidence type="ECO:0000313" key="1">
    <source>
        <dbReference type="EMBL" id="GFZ10570.1"/>
    </source>
</evidence>
<dbReference type="OrthoDB" id="2402896at2759"/>
<comment type="caution">
    <text evidence="1">The sequence shown here is derived from an EMBL/GenBank/DDBJ whole genome shotgun (WGS) entry which is preliminary data.</text>
</comment>
<protein>
    <submittedName>
        <fullName evidence="1">Uncharacterized protein</fullName>
    </submittedName>
</protein>
<organism evidence="1 2">
    <name type="scientific">Actinidia rufa</name>
    <dbReference type="NCBI Taxonomy" id="165716"/>
    <lineage>
        <taxon>Eukaryota</taxon>
        <taxon>Viridiplantae</taxon>
        <taxon>Streptophyta</taxon>
        <taxon>Embryophyta</taxon>
        <taxon>Tracheophyta</taxon>
        <taxon>Spermatophyta</taxon>
        <taxon>Magnoliopsida</taxon>
        <taxon>eudicotyledons</taxon>
        <taxon>Gunneridae</taxon>
        <taxon>Pentapetalae</taxon>
        <taxon>asterids</taxon>
        <taxon>Ericales</taxon>
        <taxon>Actinidiaceae</taxon>
        <taxon>Actinidia</taxon>
    </lineage>
</organism>
<dbReference type="AlphaFoldDB" id="A0A7J0GID1"/>
<keyword evidence="2" id="KW-1185">Reference proteome</keyword>
<gene>
    <name evidence="1" type="ORF">Acr_21g0011690</name>
</gene>